<gene>
    <name evidence="1" type="ORF">H6G06_20435</name>
</gene>
<proteinExistence type="predicted"/>
<dbReference type="AlphaFoldDB" id="A0A927A173"/>
<evidence type="ECO:0000313" key="1">
    <source>
        <dbReference type="EMBL" id="MBD2295777.1"/>
    </source>
</evidence>
<protein>
    <submittedName>
        <fullName evidence="1">Uncharacterized protein</fullName>
    </submittedName>
</protein>
<dbReference type="Proteomes" id="UP000662185">
    <property type="component" value="Unassembled WGS sequence"/>
</dbReference>
<sequence>MMFTFPALLLIPGGSPFDLHLDKMTRHNPKTQNRFLLRHDDKSTEQWFYPISESASRGNAFFAARGVILQCAVIFYR</sequence>
<organism evidence="1 2">
    <name type="scientific">Anabaena sphaerica FACHB-251</name>
    <dbReference type="NCBI Taxonomy" id="2692883"/>
    <lineage>
        <taxon>Bacteria</taxon>
        <taxon>Bacillati</taxon>
        <taxon>Cyanobacteriota</taxon>
        <taxon>Cyanophyceae</taxon>
        <taxon>Nostocales</taxon>
        <taxon>Nostocaceae</taxon>
        <taxon>Anabaena</taxon>
    </lineage>
</organism>
<accession>A0A927A173</accession>
<comment type="caution">
    <text evidence="1">The sequence shown here is derived from an EMBL/GenBank/DDBJ whole genome shotgun (WGS) entry which is preliminary data.</text>
</comment>
<name>A0A927A173_9NOST</name>
<dbReference type="EMBL" id="JACJQU010000015">
    <property type="protein sequence ID" value="MBD2295777.1"/>
    <property type="molecule type" value="Genomic_DNA"/>
</dbReference>
<keyword evidence="2" id="KW-1185">Reference proteome</keyword>
<reference evidence="2" key="1">
    <citation type="journal article" date="2020" name="ISME J.">
        <title>Comparative genomics reveals insights into cyanobacterial evolution and habitat adaptation.</title>
        <authorList>
            <person name="Chen M.Y."/>
            <person name="Teng W.K."/>
            <person name="Zhao L."/>
            <person name="Hu C.X."/>
            <person name="Zhou Y.K."/>
            <person name="Han B.P."/>
            <person name="Song L.R."/>
            <person name="Shu W.S."/>
        </authorList>
    </citation>
    <scope>NUCLEOTIDE SEQUENCE [LARGE SCALE GENOMIC DNA]</scope>
    <source>
        <strain evidence="2">FACHB-251</strain>
    </source>
</reference>
<dbReference type="RefSeq" id="WP_190563511.1">
    <property type="nucleotide sequence ID" value="NZ_JACJQU010000015.1"/>
</dbReference>
<evidence type="ECO:0000313" key="2">
    <source>
        <dbReference type="Proteomes" id="UP000662185"/>
    </source>
</evidence>